<accession>A0ABQ1FF29</accession>
<keyword evidence="1" id="KW-0472">Membrane</keyword>
<reference evidence="3" key="1">
    <citation type="journal article" date="2019" name="Int. J. Syst. Evol. Microbiol.">
        <title>The Global Catalogue of Microorganisms (GCM) 10K type strain sequencing project: providing services to taxonomists for standard genome sequencing and annotation.</title>
        <authorList>
            <consortium name="The Broad Institute Genomics Platform"/>
            <consortium name="The Broad Institute Genome Sequencing Center for Infectious Disease"/>
            <person name="Wu L."/>
            <person name="Ma J."/>
        </authorList>
    </citation>
    <scope>NUCLEOTIDE SEQUENCE [LARGE SCALE GENOMIC DNA]</scope>
    <source>
        <strain evidence="3">CGMCC 1.15043</strain>
    </source>
</reference>
<organism evidence="2 3">
    <name type="scientific">Paenibacillus marchantiophytorum</name>
    <dbReference type="NCBI Taxonomy" id="1619310"/>
    <lineage>
        <taxon>Bacteria</taxon>
        <taxon>Bacillati</taxon>
        <taxon>Bacillota</taxon>
        <taxon>Bacilli</taxon>
        <taxon>Bacillales</taxon>
        <taxon>Paenibacillaceae</taxon>
        <taxon>Paenibacillus</taxon>
    </lineage>
</organism>
<gene>
    <name evidence="2" type="ORF">GCM10008018_61700</name>
</gene>
<comment type="caution">
    <text evidence="2">The sequence shown here is derived from an EMBL/GenBank/DDBJ whole genome shotgun (WGS) entry which is preliminary data.</text>
</comment>
<evidence type="ECO:0000256" key="1">
    <source>
        <dbReference type="SAM" id="Phobius"/>
    </source>
</evidence>
<sequence>MNESISENHIIFTILDVYEFSFLTLMYSIVKRIILSKIAITKKTIVTIPSY</sequence>
<name>A0ABQ1FF29_9BACL</name>
<keyword evidence="1" id="KW-1133">Transmembrane helix</keyword>
<evidence type="ECO:0000313" key="2">
    <source>
        <dbReference type="EMBL" id="GGA07581.1"/>
    </source>
</evidence>
<feature type="transmembrane region" description="Helical" evidence="1">
    <location>
        <begin position="12"/>
        <end position="30"/>
    </location>
</feature>
<keyword evidence="1" id="KW-0812">Transmembrane</keyword>
<keyword evidence="3" id="KW-1185">Reference proteome</keyword>
<evidence type="ECO:0000313" key="3">
    <source>
        <dbReference type="Proteomes" id="UP000615455"/>
    </source>
</evidence>
<dbReference type="EMBL" id="BMHE01000052">
    <property type="protein sequence ID" value="GGA07581.1"/>
    <property type="molecule type" value="Genomic_DNA"/>
</dbReference>
<proteinExistence type="predicted"/>
<dbReference type="Proteomes" id="UP000615455">
    <property type="component" value="Unassembled WGS sequence"/>
</dbReference>
<protein>
    <submittedName>
        <fullName evidence="2">Uncharacterized protein</fullName>
    </submittedName>
</protein>